<dbReference type="GO" id="GO:0022857">
    <property type="term" value="F:transmembrane transporter activity"/>
    <property type="evidence" value="ECO:0007669"/>
    <property type="project" value="UniProtKB-UniRule"/>
</dbReference>
<feature type="transmembrane region" description="Helical" evidence="1">
    <location>
        <begin position="119"/>
        <end position="139"/>
    </location>
</feature>
<dbReference type="PANTHER" id="PTHR34300">
    <property type="entry name" value="QUEUOSINE PRECURSOR TRANSPORTER-RELATED"/>
    <property type="match status" value="1"/>
</dbReference>
<accession>A0A133U4T7</accession>
<keyword evidence="1" id="KW-0472">Membrane</keyword>
<reference evidence="2 3" key="1">
    <citation type="journal article" date="2016" name="Sci. Rep.">
        <title>Metabolic traits of an uncultured archaeal lineage -MSBL1- from brine pools of the Red Sea.</title>
        <authorList>
            <person name="Mwirichia R."/>
            <person name="Alam I."/>
            <person name="Rashid M."/>
            <person name="Vinu M."/>
            <person name="Ba-Alawi W."/>
            <person name="Anthony Kamau A."/>
            <person name="Kamanda Ngugi D."/>
            <person name="Goker M."/>
            <person name="Klenk H.P."/>
            <person name="Bajic V."/>
            <person name="Stingl U."/>
        </authorList>
    </citation>
    <scope>NUCLEOTIDE SEQUENCE [LARGE SCALE GENOMIC DNA]</scope>
    <source>
        <strain evidence="2">SCGC-AAA259A05</strain>
    </source>
</reference>
<keyword evidence="1" id="KW-1133">Transmembrane helix</keyword>
<comment type="function">
    <text evidence="1">Involved in the import of queuosine (Q) precursors, required for Q precursor salvage.</text>
</comment>
<keyword evidence="1" id="KW-0813">Transport</keyword>
<feature type="transmembrane region" description="Helical" evidence="1">
    <location>
        <begin position="86"/>
        <end position="107"/>
    </location>
</feature>
<feature type="transmembrane region" description="Helical" evidence="1">
    <location>
        <begin position="52"/>
        <end position="74"/>
    </location>
</feature>
<name>A0A133U4T7_9EURY</name>
<sequence length="238" mass="26182">MLEMIFIWIILTLAASAVVAFLGEKIGKGIIVGTFAGLIVTSQVLANKTVTFWRFTVPAAVIVYATSFFLTDVLCEFHGKDKAREAVWSGFIASILLVLGIEIAIAWPAAPFWGGQEAFVSTLGLTWRIVLASLVAYVFSQNWDVHVFHKIKEKTKGKHLWIRNVASTSSSQLIDTVIFIMIAFYGVMPVIPLIIGQYVVKLIIASMDTPFLYAVSWGKKQISLPGIIPTSIQATKES</sequence>
<dbReference type="EMBL" id="LHXJ01000091">
    <property type="protein sequence ID" value="KXA89207.1"/>
    <property type="molecule type" value="Genomic_DNA"/>
</dbReference>
<dbReference type="NCBIfam" id="TIGR00697">
    <property type="entry name" value="queuosine precursor transporter"/>
    <property type="match status" value="1"/>
</dbReference>
<dbReference type="GO" id="GO:0005886">
    <property type="term" value="C:plasma membrane"/>
    <property type="evidence" value="ECO:0007669"/>
    <property type="project" value="UniProtKB-SubCell"/>
</dbReference>
<feature type="transmembrane region" description="Helical" evidence="1">
    <location>
        <begin position="30"/>
        <end position="46"/>
    </location>
</feature>
<feature type="transmembrane region" description="Helical" evidence="1">
    <location>
        <begin position="6"/>
        <end position="23"/>
    </location>
</feature>
<protein>
    <recommendedName>
        <fullName evidence="1">Probable queuosine precursor transporter</fullName>
        <shortName evidence="1">Q precursor transporter</shortName>
    </recommendedName>
</protein>
<comment type="similarity">
    <text evidence="1">Belongs to the vitamin uptake transporter (VUT/ECF) (TC 2.A.88) family. Q precursor transporter subfamily.</text>
</comment>
<comment type="subcellular location">
    <subcellularLocation>
        <location evidence="1">Cell membrane</location>
        <topology evidence="1">Multi-pass membrane protein</topology>
    </subcellularLocation>
</comment>
<comment type="caution">
    <text evidence="2">The sequence shown here is derived from an EMBL/GenBank/DDBJ whole genome shotgun (WGS) entry which is preliminary data.</text>
</comment>
<dbReference type="Proteomes" id="UP000070163">
    <property type="component" value="Unassembled WGS sequence"/>
</dbReference>
<evidence type="ECO:0000256" key="1">
    <source>
        <dbReference type="HAMAP-Rule" id="MF_02088"/>
    </source>
</evidence>
<dbReference type="AlphaFoldDB" id="A0A133U4T7"/>
<dbReference type="PANTHER" id="PTHR34300:SF2">
    <property type="entry name" value="QUEUOSINE PRECURSOR TRANSPORTER-RELATED"/>
    <property type="match status" value="1"/>
</dbReference>
<organism evidence="2 3">
    <name type="scientific">candidate division MSBL1 archaeon SCGC-AAA259A05</name>
    <dbReference type="NCBI Taxonomy" id="1698259"/>
    <lineage>
        <taxon>Archaea</taxon>
        <taxon>Methanobacteriati</taxon>
        <taxon>Methanobacteriota</taxon>
        <taxon>candidate division MSBL1</taxon>
    </lineage>
</organism>
<keyword evidence="3" id="KW-1185">Reference proteome</keyword>
<evidence type="ECO:0000313" key="3">
    <source>
        <dbReference type="Proteomes" id="UP000070163"/>
    </source>
</evidence>
<gene>
    <name evidence="2" type="ORF">AKJ57_05670</name>
</gene>
<dbReference type="Pfam" id="PF02592">
    <property type="entry name" value="Vut_1"/>
    <property type="match status" value="1"/>
</dbReference>
<keyword evidence="1" id="KW-1003">Cell membrane</keyword>
<dbReference type="PATRIC" id="fig|1698259.3.peg.1658"/>
<evidence type="ECO:0000313" key="2">
    <source>
        <dbReference type="EMBL" id="KXA89207.1"/>
    </source>
</evidence>
<dbReference type="InterPro" id="IPR003744">
    <property type="entry name" value="YhhQ"/>
</dbReference>
<dbReference type="HAMAP" id="MF_02088">
    <property type="entry name" value="Q_prec_transport"/>
    <property type="match status" value="1"/>
</dbReference>
<proteinExistence type="inferred from homology"/>
<keyword evidence="1" id="KW-0812">Transmembrane</keyword>